<dbReference type="RefSeq" id="WP_076325094.1">
    <property type="nucleotide sequence ID" value="NZ_MRTF01000009.1"/>
</dbReference>
<dbReference type="GO" id="GO:0016853">
    <property type="term" value="F:isomerase activity"/>
    <property type="evidence" value="ECO:0007669"/>
    <property type="project" value="UniProtKB-KW"/>
</dbReference>
<dbReference type="AlphaFoldDB" id="A0A1R1AVN3"/>
<evidence type="ECO:0000313" key="2">
    <source>
        <dbReference type="Proteomes" id="UP000187074"/>
    </source>
</evidence>
<dbReference type="Proteomes" id="UP000187074">
    <property type="component" value="Unassembled WGS sequence"/>
</dbReference>
<dbReference type="InterPro" id="IPR036237">
    <property type="entry name" value="Xyl_isomerase-like_sf"/>
</dbReference>
<proteinExistence type="predicted"/>
<reference evidence="1 2" key="1">
    <citation type="submission" date="2016-11" db="EMBL/GenBank/DDBJ databases">
        <title>Paenibacillus species isolates.</title>
        <authorList>
            <person name="Beno S.M."/>
        </authorList>
    </citation>
    <scope>NUCLEOTIDE SEQUENCE [LARGE SCALE GENOMIC DNA]</scope>
    <source>
        <strain evidence="1 2">FSL F4-0100</strain>
    </source>
</reference>
<protein>
    <submittedName>
        <fullName evidence="1">Xylose isomerase</fullName>
    </submittedName>
</protein>
<dbReference type="STRING" id="1401.BK123_25170"/>
<dbReference type="SUPFAM" id="SSF51658">
    <property type="entry name" value="Xylose isomerase-like"/>
    <property type="match status" value="1"/>
</dbReference>
<comment type="caution">
    <text evidence="1">The sequence shown here is derived from an EMBL/GenBank/DDBJ whole genome shotgun (WGS) entry which is preliminary data.</text>
</comment>
<evidence type="ECO:0000313" key="1">
    <source>
        <dbReference type="EMBL" id="OME89667.1"/>
    </source>
</evidence>
<dbReference type="OrthoDB" id="1890113at2"/>
<dbReference type="EMBL" id="MRTF01000009">
    <property type="protein sequence ID" value="OME89667.1"/>
    <property type="molecule type" value="Genomic_DNA"/>
</dbReference>
<organism evidence="1 2">
    <name type="scientific">Paenibacillus lautus</name>
    <name type="common">Bacillus lautus</name>
    <dbReference type="NCBI Taxonomy" id="1401"/>
    <lineage>
        <taxon>Bacteria</taxon>
        <taxon>Bacillati</taxon>
        <taxon>Bacillota</taxon>
        <taxon>Bacilli</taxon>
        <taxon>Bacillales</taxon>
        <taxon>Paenibacillaceae</taxon>
        <taxon>Paenibacillus</taxon>
    </lineage>
</organism>
<gene>
    <name evidence="1" type="ORF">BK123_25170</name>
</gene>
<keyword evidence="1" id="KW-0413">Isomerase</keyword>
<name>A0A1R1AVN3_PAELA</name>
<dbReference type="Gene3D" id="3.20.20.150">
    <property type="entry name" value="Divalent-metal-dependent TIM barrel enzymes"/>
    <property type="match status" value="1"/>
</dbReference>
<sequence length="303" mass="35610">MIPRRLQVGMWDHFTEERWDELADQHISGMEICSFPNREALLQVSDYCCSQRIAFGVHAPILGDAGFRLPQVNAPESGDFQEALEQISAEVQLASSVGADYMLFHYPFYPVFQEPFTPYPRLPDPAHRYSYNQLSKTKFREISKRLFEFLCELQLRYGQRIVLEHDFFGDYEDVFVDSFHAYPEIGFVLDTARLDITRRAFHGFDPYHFLDRMASQVYLVHYSNVFYDEDKFTHHLPVLPEQDHDVNYGDAYAYLRYLAERNSRFHVTFEHKASLITQQQLHQIYSRTALTLEEQGGHVLIRS</sequence>
<accession>A0A1R1AVN3</accession>